<dbReference type="GO" id="GO:0005524">
    <property type="term" value="F:ATP binding"/>
    <property type="evidence" value="ECO:0007669"/>
    <property type="project" value="UniProtKB-KW"/>
</dbReference>
<keyword evidence="8 9" id="KW-0234">DNA repair</keyword>
<dbReference type="InterPro" id="IPR006642">
    <property type="entry name" value="Rad18_UBZ4"/>
</dbReference>
<dbReference type="GO" id="GO:0005634">
    <property type="term" value="C:nucleus"/>
    <property type="evidence" value="ECO:0007669"/>
    <property type="project" value="TreeGrafter"/>
</dbReference>
<sequence length="578" mass="66742">MSEEDNIISCPSCSKKIPMTKVNSHLDTCLSGTQNTLKTALSGRVKKPFGLSRRAMSTVIPSTKTAKTNAFTRSMTLDGMSNVKLQSQNTIEHVEEIKDEILLSDNENGNIDETPKKSEYETKFDDPEYLEKIKDLPLYEKLKPQCLKTYIGQDHLLNKKTGILYKHLSSTPSTIPNMILFGPPSIGKTSLITVLLNELNTRSTCKWKIYSFSGVSLSIPDLKKTIEQTVKSYQNWRIKSIIFIDEIHRLNKLQQDSLLKICELGHARLVGCTTENPSFKINDSVLSRLNVFVLNEYTREERWRMFELIKKVQTHYLPRITFQSEDQEREIFDTVIGISRDNRRFISLYENLYLYCLDGNKDSHSYITVDKMKEMTKSNAFKNVMYYNTDTHYELISAFHKAVRGSDTNAALYYMFKMLKHGCDPLYICRRMIRIASEDIGILNNQALIFANSTYDSCMKLGMPESDVILAHCCVMLCESPKSVKVYRAMNKIKTALDENSIYRDGDVPYHLRNAPTKLMERLGYKKDYKYNPDYKDGVIPEGQDYFPDSFYNENLDNTDKTYLNEMKHVYDNEKHLG</sequence>
<evidence type="ECO:0000313" key="12">
    <source>
        <dbReference type="Proteomes" id="UP000183365"/>
    </source>
</evidence>
<evidence type="ECO:0000256" key="5">
    <source>
        <dbReference type="ARBA" id="ARBA00022771"/>
    </source>
</evidence>
<dbReference type="PANTHER" id="PTHR13779:SF7">
    <property type="entry name" value="ATPASE WRNIP1"/>
    <property type="match status" value="1"/>
</dbReference>
<evidence type="ECO:0000256" key="2">
    <source>
        <dbReference type="ARBA" id="ARBA00022723"/>
    </source>
</evidence>
<dbReference type="GO" id="GO:0008270">
    <property type="term" value="F:zinc ion binding"/>
    <property type="evidence" value="ECO:0007669"/>
    <property type="project" value="UniProtKB-KW"/>
</dbReference>
<keyword evidence="3" id="KW-0547">Nucleotide-binding</keyword>
<evidence type="ECO:0000256" key="4">
    <source>
        <dbReference type="ARBA" id="ARBA00022763"/>
    </source>
</evidence>
<dbReference type="SMART" id="SM00382">
    <property type="entry name" value="AAA"/>
    <property type="match status" value="1"/>
</dbReference>
<dbReference type="InterPro" id="IPR051314">
    <property type="entry name" value="AAA_ATPase_RarA/MGS1/WRNIP1"/>
</dbReference>
<gene>
    <name evidence="11" type="ORF">HGUI_00355</name>
</gene>
<comment type="similarity">
    <text evidence="1">Belongs to the AAA ATPase family. RarA/MGS1/WRNIP1 subfamily.</text>
</comment>
<dbReference type="Gene3D" id="3.40.50.300">
    <property type="entry name" value="P-loop containing nucleotide triphosphate hydrolases"/>
    <property type="match status" value="1"/>
</dbReference>
<organism evidence="11 12">
    <name type="scientific">Hanseniaspora guilliermondii</name>
    <dbReference type="NCBI Taxonomy" id="56406"/>
    <lineage>
        <taxon>Eukaryota</taxon>
        <taxon>Fungi</taxon>
        <taxon>Dikarya</taxon>
        <taxon>Ascomycota</taxon>
        <taxon>Saccharomycotina</taxon>
        <taxon>Saccharomycetes</taxon>
        <taxon>Saccharomycodales</taxon>
        <taxon>Saccharomycodaceae</taxon>
        <taxon>Hanseniaspora</taxon>
    </lineage>
</organism>
<dbReference type="GO" id="GO:0016887">
    <property type="term" value="F:ATP hydrolysis activity"/>
    <property type="evidence" value="ECO:0007669"/>
    <property type="project" value="InterPro"/>
</dbReference>
<dbReference type="AlphaFoldDB" id="A0A1L0AZM1"/>
<dbReference type="GO" id="GO:0051880">
    <property type="term" value="F:G-quadruplex DNA binding"/>
    <property type="evidence" value="ECO:0007669"/>
    <property type="project" value="EnsemblFungi"/>
</dbReference>
<keyword evidence="4 9" id="KW-0227">DNA damage</keyword>
<dbReference type="EMBL" id="FQNF01000004">
    <property type="protein sequence ID" value="SGZ38155.1"/>
    <property type="molecule type" value="Genomic_DNA"/>
</dbReference>
<dbReference type="GO" id="GO:0051276">
    <property type="term" value="P:chromosome organization"/>
    <property type="evidence" value="ECO:0007669"/>
    <property type="project" value="EnsemblFungi"/>
</dbReference>
<dbReference type="InterPro" id="IPR003593">
    <property type="entry name" value="AAA+_ATPase"/>
</dbReference>
<evidence type="ECO:0000256" key="3">
    <source>
        <dbReference type="ARBA" id="ARBA00022741"/>
    </source>
</evidence>
<evidence type="ECO:0000256" key="9">
    <source>
        <dbReference type="PROSITE-ProRule" id="PRU01256"/>
    </source>
</evidence>
<evidence type="ECO:0000256" key="6">
    <source>
        <dbReference type="ARBA" id="ARBA00022833"/>
    </source>
</evidence>
<proteinExistence type="inferred from homology"/>
<reference evidence="12" key="1">
    <citation type="submission" date="2016-11" db="EMBL/GenBank/DDBJ databases">
        <authorList>
            <person name="Guldener U."/>
        </authorList>
    </citation>
    <scope>NUCLEOTIDE SEQUENCE [LARGE SCALE GENOMIC DNA]</scope>
</reference>
<keyword evidence="7" id="KW-0067">ATP-binding</keyword>
<dbReference type="VEuPathDB" id="FungiDB:HGUI_00355"/>
<accession>A0A1L0AZM1</accession>
<evidence type="ECO:0000256" key="7">
    <source>
        <dbReference type="ARBA" id="ARBA00022840"/>
    </source>
</evidence>
<dbReference type="CDD" id="cd00009">
    <property type="entry name" value="AAA"/>
    <property type="match status" value="1"/>
</dbReference>
<keyword evidence="5 9" id="KW-0863">Zinc-finger</keyword>
<keyword evidence="2" id="KW-0479">Metal-binding</keyword>
<dbReference type="GO" id="GO:0000731">
    <property type="term" value="P:DNA synthesis involved in DNA repair"/>
    <property type="evidence" value="ECO:0007669"/>
    <property type="project" value="TreeGrafter"/>
</dbReference>
<evidence type="ECO:0000313" key="11">
    <source>
        <dbReference type="EMBL" id="SGZ38155.1"/>
    </source>
</evidence>
<dbReference type="PROSITE" id="PS51908">
    <property type="entry name" value="ZF_UBZ4"/>
    <property type="match status" value="1"/>
</dbReference>
<evidence type="ECO:0000256" key="1">
    <source>
        <dbReference type="ARBA" id="ARBA00008959"/>
    </source>
</evidence>
<dbReference type="GO" id="GO:0033567">
    <property type="term" value="P:DNA replication, Okazaki fragment processing"/>
    <property type="evidence" value="ECO:0007669"/>
    <property type="project" value="EnsemblFungi"/>
</dbReference>
<protein>
    <submittedName>
        <fullName evidence="11">Related to DNA-dependent ATPase MGS1</fullName>
    </submittedName>
</protein>
<dbReference type="InterPro" id="IPR021886">
    <property type="entry name" value="MgsA_C"/>
</dbReference>
<dbReference type="GO" id="GO:0006282">
    <property type="term" value="P:regulation of DNA repair"/>
    <property type="evidence" value="ECO:0007669"/>
    <property type="project" value="EnsemblFungi"/>
</dbReference>
<dbReference type="SMART" id="SM00734">
    <property type="entry name" value="ZnF_Rad18"/>
    <property type="match status" value="1"/>
</dbReference>
<dbReference type="Gene3D" id="1.10.3710.10">
    <property type="entry name" value="DNA polymerase III clamp loader subunits, C-terminal domain"/>
    <property type="match status" value="1"/>
</dbReference>
<dbReference type="Proteomes" id="UP000183365">
    <property type="component" value="Unassembled WGS sequence"/>
</dbReference>
<keyword evidence="12" id="KW-1185">Reference proteome</keyword>
<keyword evidence="6" id="KW-0862">Zinc</keyword>
<dbReference type="GO" id="GO:0017116">
    <property type="term" value="F:single-stranded DNA helicase activity"/>
    <property type="evidence" value="ECO:0007669"/>
    <property type="project" value="EnsemblFungi"/>
</dbReference>
<dbReference type="GO" id="GO:0008047">
    <property type="term" value="F:enzyme activator activity"/>
    <property type="evidence" value="ECO:0007669"/>
    <property type="project" value="EnsemblFungi"/>
</dbReference>
<evidence type="ECO:0000256" key="8">
    <source>
        <dbReference type="ARBA" id="ARBA00023204"/>
    </source>
</evidence>
<dbReference type="FunFam" id="1.20.272.10:FF:000001">
    <property type="entry name" value="Putative AAA family ATPase"/>
    <property type="match status" value="1"/>
</dbReference>
<dbReference type="InterPro" id="IPR003959">
    <property type="entry name" value="ATPase_AAA_core"/>
</dbReference>
<dbReference type="Gene3D" id="1.20.272.10">
    <property type="match status" value="1"/>
</dbReference>
<dbReference type="InterPro" id="IPR027417">
    <property type="entry name" value="P-loop_NTPase"/>
</dbReference>
<dbReference type="PANTHER" id="PTHR13779">
    <property type="entry name" value="WERNER HELICASE-INTERACTING PROTEIN 1 FAMILY MEMBER"/>
    <property type="match status" value="1"/>
</dbReference>
<dbReference type="SUPFAM" id="SSF52540">
    <property type="entry name" value="P-loop containing nucleoside triphosphate hydrolases"/>
    <property type="match status" value="1"/>
</dbReference>
<dbReference type="Pfam" id="PF00004">
    <property type="entry name" value="AAA"/>
    <property type="match status" value="1"/>
</dbReference>
<name>A0A1L0AZM1_9ASCO</name>
<dbReference type="Gene3D" id="3.30.160.60">
    <property type="entry name" value="Classic Zinc Finger"/>
    <property type="match status" value="1"/>
</dbReference>
<dbReference type="InterPro" id="IPR008921">
    <property type="entry name" value="DNA_pol3_clamp-load_cplx_C"/>
</dbReference>
<dbReference type="OrthoDB" id="10265467at2759"/>
<feature type="domain" description="UBZ4-type" evidence="10">
    <location>
        <begin position="7"/>
        <end position="34"/>
    </location>
</feature>
<evidence type="ECO:0000259" key="10">
    <source>
        <dbReference type="PROSITE" id="PS51908"/>
    </source>
</evidence>
<dbReference type="Pfam" id="PF12002">
    <property type="entry name" value="MgsA_C"/>
    <property type="match status" value="1"/>
</dbReference>
<dbReference type="SUPFAM" id="SSF48019">
    <property type="entry name" value="post-AAA+ oligomerization domain-like"/>
    <property type="match status" value="1"/>
</dbReference>